<dbReference type="GO" id="GO:0034451">
    <property type="term" value="C:centriolar satellite"/>
    <property type="evidence" value="ECO:0007669"/>
    <property type="project" value="UniProtKB-SubCell"/>
</dbReference>
<evidence type="ECO:0000256" key="10">
    <source>
        <dbReference type="SAM" id="Phobius"/>
    </source>
</evidence>
<keyword evidence="10" id="KW-0812">Transmembrane</keyword>
<dbReference type="GO" id="GO:0005874">
    <property type="term" value="C:microtubule"/>
    <property type="evidence" value="ECO:0007669"/>
    <property type="project" value="UniProtKB-KW"/>
</dbReference>
<comment type="similarity">
    <text evidence="6">Belongs to the CSTPP1 family.</text>
</comment>
<keyword evidence="10" id="KW-0472">Membrane</keyword>
<feature type="transmembrane region" description="Helical" evidence="10">
    <location>
        <begin position="418"/>
        <end position="440"/>
    </location>
</feature>
<dbReference type="Gene3D" id="1.20.1110.10">
    <property type="entry name" value="Calcium-transporting ATPase, transmembrane domain"/>
    <property type="match status" value="1"/>
</dbReference>
<dbReference type="OrthoDB" id="197906at2759"/>
<keyword evidence="5" id="KW-0206">Cytoskeleton</keyword>
<dbReference type="EMBL" id="CAKKNE010000001">
    <property type="protein sequence ID" value="CAH0364100.1"/>
    <property type="molecule type" value="Genomic_DNA"/>
</dbReference>
<dbReference type="PANTHER" id="PTHR34252">
    <property type="entry name" value="UPF0705 PROTEIN C11ORF49"/>
    <property type="match status" value="1"/>
</dbReference>
<evidence type="ECO:0000256" key="2">
    <source>
        <dbReference type="ARBA" id="ARBA00022490"/>
    </source>
</evidence>
<evidence type="ECO:0000256" key="4">
    <source>
        <dbReference type="ARBA" id="ARBA00022701"/>
    </source>
</evidence>
<reference evidence="11" key="1">
    <citation type="submission" date="2021-11" db="EMBL/GenBank/DDBJ databases">
        <authorList>
            <consortium name="Genoscope - CEA"/>
            <person name="William W."/>
        </authorList>
    </citation>
    <scope>NUCLEOTIDE SEQUENCE</scope>
</reference>
<evidence type="ECO:0000256" key="5">
    <source>
        <dbReference type="ARBA" id="ARBA00023212"/>
    </source>
</evidence>
<evidence type="ECO:0000256" key="9">
    <source>
        <dbReference type="SAM" id="MobiDB-lite"/>
    </source>
</evidence>
<comment type="caution">
    <text evidence="11">The sequence shown here is derived from an EMBL/GenBank/DDBJ whole genome shotgun (WGS) entry which is preliminary data.</text>
</comment>
<keyword evidence="2" id="KW-0963">Cytoplasm</keyword>
<name>A0A8J2S5M3_9STRA</name>
<dbReference type="InterPro" id="IPR038968">
    <property type="entry name" value="CSTPP1"/>
</dbReference>
<evidence type="ECO:0000256" key="3">
    <source>
        <dbReference type="ARBA" id="ARBA00022553"/>
    </source>
</evidence>
<feature type="region of interest" description="Disordered" evidence="9">
    <location>
        <begin position="590"/>
        <end position="609"/>
    </location>
</feature>
<feature type="transmembrane region" description="Helical" evidence="10">
    <location>
        <begin position="364"/>
        <end position="383"/>
    </location>
</feature>
<dbReference type="PANTHER" id="PTHR34252:SF1">
    <property type="entry name" value="CENTRIOLAR SATELLITE-ASSOCIATED TUBULIN POLYGLUTAMYLASE COMPLEX REGULATOR 1"/>
    <property type="match status" value="1"/>
</dbReference>
<feature type="compositionally biased region" description="Basic residues" evidence="9">
    <location>
        <begin position="593"/>
        <end position="602"/>
    </location>
</feature>
<evidence type="ECO:0000313" key="11">
    <source>
        <dbReference type="EMBL" id="CAH0364100.1"/>
    </source>
</evidence>
<evidence type="ECO:0000256" key="7">
    <source>
        <dbReference type="ARBA" id="ARBA00033769"/>
    </source>
</evidence>
<dbReference type="InterPro" id="IPR023298">
    <property type="entry name" value="ATPase_P-typ_TM_dom_sf"/>
</dbReference>
<feature type="transmembrane region" description="Helical" evidence="10">
    <location>
        <begin position="483"/>
        <end position="503"/>
    </location>
</feature>
<dbReference type="Proteomes" id="UP000789595">
    <property type="component" value="Unassembled WGS sequence"/>
</dbReference>
<feature type="transmembrane region" description="Helical" evidence="10">
    <location>
        <begin position="327"/>
        <end position="343"/>
    </location>
</feature>
<sequence length="609" mass="68383">MAALTSPGVGISVNVSRRDSQEYLRLHQLEPYLEDAAVYALYAEDDLTHEERLRDYFRQVLSLEHIYGREYTYVSSTAWNRRAFVVAFRKCVHPLRDMDLTVPDFHQLLIVICPDFPRSTLDSIIHVLPRALQSDGKFHCGTLSTAFEVHWYHSKFLSALDPFFRRLVRIDDGVAVPTGKEEGESAALPLADLEKAVVYLNATKGKRSHPAAISWEVVEQCLNDAGFRDAVSFRRLCQCLLQSEVLARRLHTPPLPMRSMDRIHAILTPPPKPSVPETTEEEPVVEEKPPLRKRSLRKKPSIWPLAATFHIVTFLCLLTLYRNCSLKPLYVILLALFNDLTLTPVSKDYADASKDPVDPRLKPIIILAVVYAIVYVAGSLIYYELATNSGLELLSRHRKLKFVTREGIHLCIHQCTRYVQAALFLEIGLCAEFLIFSARAPGVFFMSRPSPYLMLGTAIGAIVLSLLVRFANGFGDLTGTDVIYCWIYSIIIFLLADCAKLIFIASFHITSGVLEELPDDHEAHDAEEHIDDDHKELLQGKRGSVHKRPKVAATNPGGLKGLLTHGNTRDAGMAIYPSLEDASFTHLTGPQKVAKRAQRRSSRGSVVSY</sequence>
<gene>
    <name evidence="11" type="ORF">PECAL_1P04520</name>
</gene>
<organism evidence="11 12">
    <name type="scientific">Pelagomonas calceolata</name>
    <dbReference type="NCBI Taxonomy" id="35677"/>
    <lineage>
        <taxon>Eukaryota</taxon>
        <taxon>Sar</taxon>
        <taxon>Stramenopiles</taxon>
        <taxon>Ochrophyta</taxon>
        <taxon>Pelagophyceae</taxon>
        <taxon>Pelagomonadales</taxon>
        <taxon>Pelagomonadaceae</taxon>
        <taxon>Pelagomonas</taxon>
    </lineage>
</organism>
<evidence type="ECO:0000256" key="8">
    <source>
        <dbReference type="ARBA" id="ARBA00045673"/>
    </source>
</evidence>
<evidence type="ECO:0000256" key="6">
    <source>
        <dbReference type="ARBA" id="ARBA00033750"/>
    </source>
</evidence>
<protein>
    <recommendedName>
        <fullName evidence="7">Centriolar satellite-associated tubulin polyglutamylase complex regulator 1</fullName>
    </recommendedName>
</protein>
<feature type="transmembrane region" description="Helical" evidence="10">
    <location>
        <begin position="452"/>
        <end position="471"/>
    </location>
</feature>
<comment type="function">
    <text evidence="8">Regulator of the tubulin polyglutamylase complex (TPGC) that controls cytoskeletal organization, nuclear shape, and cilium disassembly by balancing microtubule and actin assembly. Regulates the assembly and stability of the TPGC and thereby modulates polyglutamylation of the microtubule, which antagonizes MAP4 binding.</text>
</comment>
<dbReference type="AlphaFoldDB" id="A0A8J2S5M3"/>
<dbReference type="SUPFAM" id="SSF81665">
    <property type="entry name" value="Calcium ATPase, transmembrane domain M"/>
    <property type="match status" value="1"/>
</dbReference>
<keyword evidence="12" id="KW-1185">Reference proteome</keyword>
<proteinExistence type="inferred from homology"/>
<keyword evidence="4" id="KW-0493">Microtubule</keyword>
<evidence type="ECO:0000313" key="12">
    <source>
        <dbReference type="Proteomes" id="UP000789595"/>
    </source>
</evidence>
<evidence type="ECO:0000256" key="1">
    <source>
        <dbReference type="ARBA" id="ARBA00004607"/>
    </source>
</evidence>
<accession>A0A8J2S5M3</accession>
<feature type="region of interest" description="Disordered" evidence="9">
    <location>
        <begin position="268"/>
        <end position="289"/>
    </location>
</feature>
<comment type="subcellular location">
    <subcellularLocation>
        <location evidence="1">Cytoplasm</location>
        <location evidence="1">Cytoskeleton</location>
        <location evidence="1">Microtubule organizing center</location>
        <location evidence="1">Centrosome</location>
        <location evidence="1">Centriolar satellite</location>
    </subcellularLocation>
</comment>
<feature type="transmembrane region" description="Helical" evidence="10">
    <location>
        <begin position="302"/>
        <end position="321"/>
    </location>
</feature>
<keyword evidence="3" id="KW-0597">Phosphoprotein</keyword>
<keyword evidence="10" id="KW-1133">Transmembrane helix</keyword>